<feature type="compositionally biased region" description="Polar residues" evidence="1">
    <location>
        <begin position="125"/>
        <end position="141"/>
    </location>
</feature>
<comment type="caution">
    <text evidence="2">The sequence shown here is derived from an EMBL/GenBank/DDBJ whole genome shotgun (WGS) entry which is preliminary data.</text>
</comment>
<organism evidence="2 3">
    <name type="scientific">Mycena rosella</name>
    <name type="common">Pink bonnet</name>
    <name type="synonym">Agaricus rosellus</name>
    <dbReference type="NCBI Taxonomy" id="1033263"/>
    <lineage>
        <taxon>Eukaryota</taxon>
        <taxon>Fungi</taxon>
        <taxon>Dikarya</taxon>
        <taxon>Basidiomycota</taxon>
        <taxon>Agaricomycotina</taxon>
        <taxon>Agaricomycetes</taxon>
        <taxon>Agaricomycetidae</taxon>
        <taxon>Agaricales</taxon>
        <taxon>Marasmiineae</taxon>
        <taxon>Mycenaceae</taxon>
        <taxon>Mycena</taxon>
    </lineage>
</organism>
<evidence type="ECO:0000256" key="1">
    <source>
        <dbReference type="SAM" id="MobiDB-lite"/>
    </source>
</evidence>
<dbReference type="EMBL" id="JARKIE010000976">
    <property type="protein sequence ID" value="KAJ7611452.1"/>
    <property type="molecule type" value="Genomic_DNA"/>
</dbReference>
<feature type="compositionally biased region" description="Polar residues" evidence="1">
    <location>
        <begin position="52"/>
        <end position="64"/>
    </location>
</feature>
<proteinExistence type="predicted"/>
<gene>
    <name evidence="2" type="ORF">B0H17DRAFT_1221162</name>
</gene>
<dbReference type="AlphaFoldDB" id="A0AAD7FA01"/>
<protein>
    <submittedName>
        <fullName evidence="2">Uncharacterized protein</fullName>
    </submittedName>
</protein>
<accession>A0AAD7FA01</accession>
<feature type="region of interest" description="Disordered" evidence="1">
    <location>
        <begin position="288"/>
        <end position="313"/>
    </location>
</feature>
<feature type="region of interest" description="Disordered" evidence="1">
    <location>
        <begin position="1"/>
        <end position="89"/>
    </location>
</feature>
<feature type="compositionally biased region" description="Polar residues" evidence="1">
    <location>
        <begin position="74"/>
        <end position="86"/>
    </location>
</feature>
<evidence type="ECO:0000313" key="3">
    <source>
        <dbReference type="Proteomes" id="UP001221757"/>
    </source>
</evidence>
<keyword evidence="3" id="KW-1185">Reference proteome</keyword>
<dbReference type="Proteomes" id="UP001221757">
    <property type="component" value="Unassembled WGS sequence"/>
</dbReference>
<evidence type="ECO:0000313" key="2">
    <source>
        <dbReference type="EMBL" id="KAJ7611452.1"/>
    </source>
</evidence>
<name>A0AAD7FA01_MYCRO</name>
<feature type="region of interest" description="Disordered" evidence="1">
    <location>
        <begin position="122"/>
        <end position="151"/>
    </location>
</feature>
<reference evidence="2" key="1">
    <citation type="submission" date="2023-03" db="EMBL/GenBank/DDBJ databases">
        <title>Massive genome expansion in bonnet fungi (Mycena s.s.) driven by repeated elements and novel gene families across ecological guilds.</title>
        <authorList>
            <consortium name="Lawrence Berkeley National Laboratory"/>
            <person name="Harder C.B."/>
            <person name="Miyauchi S."/>
            <person name="Viragh M."/>
            <person name="Kuo A."/>
            <person name="Thoen E."/>
            <person name="Andreopoulos B."/>
            <person name="Lu D."/>
            <person name="Skrede I."/>
            <person name="Drula E."/>
            <person name="Henrissat B."/>
            <person name="Morin E."/>
            <person name="Kohler A."/>
            <person name="Barry K."/>
            <person name="LaButti K."/>
            <person name="Morin E."/>
            <person name="Salamov A."/>
            <person name="Lipzen A."/>
            <person name="Mereny Z."/>
            <person name="Hegedus B."/>
            <person name="Baldrian P."/>
            <person name="Stursova M."/>
            <person name="Weitz H."/>
            <person name="Taylor A."/>
            <person name="Grigoriev I.V."/>
            <person name="Nagy L.G."/>
            <person name="Martin F."/>
            <person name="Kauserud H."/>
        </authorList>
    </citation>
    <scope>NUCLEOTIDE SEQUENCE</scope>
    <source>
        <strain evidence="2">CBHHK067</strain>
    </source>
</reference>
<sequence>MLRDAGGYRATSRRRSASSGRESRSTGRIQTRYSGGQAPPSCCAPRYRRHVTQTQYPPSAPTANDSERHPAHLTTPSPIAPRTSTAYPPRKTRFLSAARSAQRSARPRLYQHAHMRSRPKLDVLSCSSHADTRRTSSIAQTDNDRARPPWLGTLPGSSCTIDSIVPAYVRVRIIPARRRCPPDMLVGLPARTDAFPSQLSAGHGLPPGETPDATAAARAHITRTAAPAHITRTVSPALHARTDPDTTPLVRRAPCELQLRVPAPATAGVPALTSLPVSGSACIRMRATPRATPRSRTAPTLIPGCNVSQSPHD</sequence>
<feature type="compositionally biased region" description="Low complexity" evidence="1">
    <location>
        <begin position="288"/>
        <end position="300"/>
    </location>
</feature>